<dbReference type="InterPro" id="IPR036788">
    <property type="entry name" value="T_IF-3_C_sf"/>
</dbReference>
<reference evidence="7 8" key="1">
    <citation type="journal article" date="2016" name="Nat. Commun.">
        <title>Thousands of microbial genomes shed light on interconnected biogeochemical processes in an aquifer system.</title>
        <authorList>
            <person name="Anantharaman K."/>
            <person name="Brown C.T."/>
            <person name="Hug L.A."/>
            <person name="Sharon I."/>
            <person name="Castelle C.J."/>
            <person name="Probst A.J."/>
            <person name="Thomas B.C."/>
            <person name="Singh A."/>
            <person name="Wilkins M.J."/>
            <person name="Karaoz U."/>
            <person name="Brodie E.L."/>
            <person name="Williams K.H."/>
            <person name="Hubbard S.S."/>
            <person name="Banfield J.F."/>
        </authorList>
    </citation>
    <scope>NUCLEOTIDE SEQUENCE [LARGE SCALE GENOMIC DNA]</scope>
</reference>
<evidence type="ECO:0000256" key="1">
    <source>
        <dbReference type="ARBA" id="ARBA00005439"/>
    </source>
</evidence>
<dbReference type="SUPFAM" id="SSF55200">
    <property type="entry name" value="Translation initiation factor IF3, C-terminal domain"/>
    <property type="match status" value="1"/>
</dbReference>
<dbReference type="SUPFAM" id="SSF54364">
    <property type="entry name" value="Translation initiation factor IF3, N-terminal domain"/>
    <property type="match status" value="1"/>
</dbReference>
<feature type="domain" description="Translation initiation factor 3 N-terminal" evidence="6">
    <location>
        <begin position="16"/>
        <end position="83"/>
    </location>
</feature>
<dbReference type="GO" id="GO:0043022">
    <property type="term" value="F:ribosome binding"/>
    <property type="evidence" value="ECO:0007669"/>
    <property type="project" value="TreeGrafter"/>
</dbReference>
<dbReference type="STRING" id="1802164.A3H51_01770"/>
<evidence type="ECO:0000256" key="3">
    <source>
        <dbReference type="ARBA" id="ARBA00022917"/>
    </source>
</evidence>
<evidence type="ECO:0000259" key="6">
    <source>
        <dbReference type="Pfam" id="PF05198"/>
    </source>
</evidence>
<gene>
    <name evidence="7" type="ORF">A3H51_01770</name>
</gene>
<keyword evidence="2 7" id="KW-0396">Initiation factor</keyword>
<dbReference type="EMBL" id="MHOJ01000036">
    <property type="protein sequence ID" value="OGZ61763.1"/>
    <property type="molecule type" value="Genomic_DNA"/>
</dbReference>
<dbReference type="GO" id="GO:0005737">
    <property type="term" value="C:cytoplasm"/>
    <property type="evidence" value="ECO:0007669"/>
    <property type="project" value="UniProtKB-ARBA"/>
</dbReference>
<dbReference type="AlphaFoldDB" id="A0A1G2HH27"/>
<dbReference type="GO" id="GO:0003743">
    <property type="term" value="F:translation initiation factor activity"/>
    <property type="evidence" value="ECO:0007669"/>
    <property type="project" value="UniProtKB-UniRule"/>
</dbReference>
<keyword evidence="3" id="KW-0648">Protein biosynthesis</keyword>
<dbReference type="InterPro" id="IPR001288">
    <property type="entry name" value="Translation_initiation_fac_3"/>
</dbReference>
<evidence type="ECO:0000259" key="5">
    <source>
        <dbReference type="Pfam" id="PF00707"/>
    </source>
</evidence>
<evidence type="ECO:0000313" key="7">
    <source>
        <dbReference type="EMBL" id="OGZ61763.1"/>
    </source>
</evidence>
<dbReference type="Pfam" id="PF05198">
    <property type="entry name" value="IF3_N"/>
    <property type="match status" value="1"/>
</dbReference>
<comment type="similarity">
    <text evidence="1">Belongs to the IF-3 family.</text>
</comment>
<sequence length="174" mass="20242">MPQRFQKRYEPKVRKNHQIRAPRVRVIDNKGKNLGIMDTTAAIKLAQETELDLIEVTSKTDPPITRIMEYGKYLYQQGKKQKKTKQIFGEVKGVRIGMTTSEHDMRVKAKMVDKFLKKGYKVRVELIMKGREKALSKLADKKIEEFLNTLEHGYSVEQEPKRHPKGMQLVVTSQ</sequence>
<comment type="caution">
    <text evidence="7">The sequence shown here is derived from an EMBL/GenBank/DDBJ whole genome shotgun (WGS) entry which is preliminary data.</text>
</comment>
<dbReference type="PANTHER" id="PTHR10938:SF0">
    <property type="entry name" value="TRANSLATION INITIATION FACTOR IF-3, MITOCHONDRIAL"/>
    <property type="match status" value="1"/>
</dbReference>
<dbReference type="NCBIfam" id="TIGR00168">
    <property type="entry name" value="infC"/>
    <property type="match status" value="1"/>
</dbReference>
<evidence type="ECO:0000313" key="8">
    <source>
        <dbReference type="Proteomes" id="UP000178509"/>
    </source>
</evidence>
<dbReference type="Gene3D" id="3.30.110.10">
    <property type="entry name" value="Translation initiation factor 3 (IF-3), C-terminal domain"/>
    <property type="match status" value="1"/>
</dbReference>
<dbReference type="InterPro" id="IPR019815">
    <property type="entry name" value="Translation_initiation_fac_3_C"/>
</dbReference>
<dbReference type="Pfam" id="PF00707">
    <property type="entry name" value="IF3_C"/>
    <property type="match status" value="1"/>
</dbReference>
<protein>
    <recommendedName>
        <fullName evidence="4">Translation initiation factor IF-3</fullName>
    </recommendedName>
</protein>
<proteinExistence type="inferred from homology"/>
<name>A0A1G2HH27_9BACT</name>
<organism evidence="7 8">
    <name type="scientific">Candidatus Spechtbacteria bacterium RIFCSPLOWO2_02_FULL_38_8</name>
    <dbReference type="NCBI Taxonomy" id="1802164"/>
    <lineage>
        <taxon>Bacteria</taxon>
        <taxon>Candidatus Spechtiibacteriota</taxon>
    </lineage>
</organism>
<dbReference type="InterPro" id="IPR036787">
    <property type="entry name" value="T_IF-3_N_sf"/>
</dbReference>
<dbReference type="InterPro" id="IPR019814">
    <property type="entry name" value="Translation_initiation_fac_3_N"/>
</dbReference>
<feature type="domain" description="Translation initiation factor 3 C-terminal" evidence="5">
    <location>
        <begin position="90"/>
        <end position="172"/>
    </location>
</feature>
<accession>A0A1G2HH27</accession>
<dbReference type="Proteomes" id="UP000178509">
    <property type="component" value="Unassembled WGS sequence"/>
</dbReference>
<dbReference type="Gene3D" id="3.10.20.80">
    <property type="entry name" value="Translation initiation factor 3 (IF-3), N-terminal domain"/>
    <property type="match status" value="1"/>
</dbReference>
<evidence type="ECO:0000256" key="4">
    <source>
        <dbReference type="NCBIfam" id="TIGR00168"/>
    </source>
</evidence>
<dbReference type="GO" id="GO:0032790">
    <property type="term" value="P:ribosome disassembly"/>
    <property type="evidence" value="ECO:0007669"/>
    <property type="project" value="TreeGrafter"/>
</dbReference>
<evidence type="ECO:0000256" key="2">
    <source>
        <dbReference type="ARBA" id="ARBA00022540"/>
    </source>
</evidence>
<dbReference type="PANTHER" id="PTHR10938">
    <property type="entry name" value="TRANSLATION INITIATION FACTOR IF-3"/>
    <property type="match status" value="1"/>
</dbReference>